<comment type="caution">
    <text evidence="1">The sequence shown here is derived from an EMBL/GenBank/DDBJ whole genome shotgun (WGS) entry which is preliminary data.</text>
</comment>
<accession>A0A930UDX0</accession>
<dbReference type="Gene3D" id="3.30.70.2340">
    <property type="entry name" value="Uncharacterised protein PF12112 family, DUF3579"/>
    <property type="match status" value="1"/>
</dbReference>
<reference evidence="1" key="1">
    <citation type="submission" date="2020-10" db="EMBL/GenBank/DDBJ databases">
        <title>An improved Amphimedon queenslandica hologenome assembly reveals how three proteobacterial symbionts can extend the metabolic phenotypic of their marine sponge host.</title>
        <authorList>
            <person name="Degnan B."/>
            <person name="Degnan S."/>
            <person name="Xiang X."/>
        </authorList>
    </citation>
    <scope>NUCLEOTIDE SEQUENCE</scope>
    <source>
        <strain evidence="1">AqS2</strain>
    </source>
</reference>
<name>A0A930UDX0_9GAMM</name>
<proteinExistence type="predicted"/>
<sequence length="126" mass="14390">MADQDTGGLKPSGKPPDYILIKGVTKDDRKFRPSDWVDRLMGSISIYAKEEDAERHDDIIECMCMTERDGFRGIVLSHQIESLAPQIHRFVLNFANDNNLQVVALEDAEWNDERQQVVAKPKRAFS</sequence>
<keyword evidence="2" id="KW-1185">Reference proteome</keyword>
<organism evidence="1 2">
    <name type="scientific">Candidatus Amphirhobacter heronislandensis</name>
    <dbReference type="NCBI Taxonomy" id="1732024"/>
    <lineage>
        <taxon>Bacteria</taxon>
        <taxon>Pseudomonadati</taxon>
        <taxon>Pseudomonadota</taxon>
        <taxon>Gammaproteobacteria</taxon>
        <taxon>Candidatus Tethybacterales</taxon>
        <taxon>Candidatus Tethybacteraceae</taxon>
        <taxon>Candidatus Amphirhobacter</taxon>
    </lineage>
</organism>
<gene>
    <name evidence="1" type="ORF">ISN26_01660</name>
</gene>
<evidence type="ECO:0000313" key="1">
    <source>
        <dbReference type="EMBL" id="MBF2734789.1"/>
    </source>
</evidence>
<dbReference type="EMBL" id="JADHEI010000028">
    <property type="protein sequence ID" value="MBF2734789.1"/>
    <property type="molecule type" value="Genomic_DNA"/>
</dbReference>
<dbReference type="InterPro" id="IPR021969">
    <property type="entry name" value="DUF3579"/>
</dbReference>
<dbReference type="Pfam" id="PF12112">
    <property type="entry name" value="DUF3579"/>
    <property type="match status" value="1"/>
</dbReference>
<protein>
    <submittedName>
        <fullName evidence="1">DUF3579 domain-containing protein</fullName>
    </submittedName>
</protein>
<evidence type="ECO:0000313" key="2">
    <source>
        <dbReference type="Proteomes" id="UP000604381"/>
    </source>
</evidence>
<dbReference type="Proteomes" id="UP000604381">
    <property type="component" value="Unassembled WGS sequence"/>
</dbReference>
<dbReference type="AlphaFoldDB" id="A0A930UDX0"/>